<keyword evidence="4" id="KW-1185">Reference proteome</keyword>
<feature type="domain" description="General stress protein 17M-like" evidence="2">
    <location>
        <begin position="5"/>
        <end position="105"/>
    </location>
</feature>
<dbReference type="EMBL" id="JARMAB010000019">
    <property type="protein sequence ID" value="MED1204033.1"/>
    <property type="molecule type" value="Genomic_DNA"/>
</dbReference>
<protein>
    <submittedName>
        <fullName evidence="3">General stress protein</fullName>
    </submittedName>
</protein>
<gene>
    <name evidence="3" type="ORF">P4T90_13320</name>
</gene>
<comment type="caution">
    <text evidence="3">The sequence shown here is derived from an EMBL/GenBank/DDBJ whole genome shotgun (WGS) entry which is preliminary data.</text>
</comment>
<sequence>MTKEILGIYDSKAEAIEEINQLKSANYSKDELVVVASNQGAINTIEDSIGMDVGEQVLDTDINLFDELMAKFKGETGSESVRDNIMQLGVSQLNANRVVGLIDDGKIVLLGETEGQEVKRNGKSAHNKDVDSEHQHYIDENLLNSQNPFDLIGRGEDLSAINRSLESYERNEPTLIESGSNIEMDTSSFGSNSTIHQNKNQENNASEIQYKGKSYNPRGERDVRDLVDKGEEERKWDHS</sequence>
<feature type="compositionally biased region" description="Basic and acidic residues" evidence="1">
    <location>
        <begin position="218"/>
        <end position="239"/>
    </location>
</feature>
<proteinExistence type="predicted"/>
<dbReference type="Proteomes" id="UP001341444">
    <property type="component" value="Unassembled WGS sequence"/>
</dbReference>
<feature type="region of interest" description="Disordered" evidence="1">
    <location>
        <begin position="174"/>
        <end position="239"/>
    </location>
</feature>
<evidence type="ECO:0000313" key="4">
    <source>
        <dbReference type="Proteomes" id="UP001341444"/>
    </source>
</evidence>
<evidence type="ECO:0000259" key="2">
    <source>
        <dbReference type="Pfam" id="PF11181"/>
    </source>
</evidence>
<evidence type="ECO:0000256" key="1">
    <source>
        <dbReference type="SAM" id="MobiDB-lite"/>
    </source>
</evidence>
<dbReference type="InterPro" id="IPR025889">
    <property type="entry name" value="GSP17M-like_dom"/>
</dbReference>
<dbReference type="RefSeq" id="WP_066264345.1">
    <property type="nucleotide sequence ID" value="NZ_JARMAB010000019.1"/>
</dbReference>
<dbReference type="Pfam" id="PF11181">
    <property type="entry name" value="YflT"/>
    <property type="match status" value="1"/>
</dbReference>
<organism evidence="3 4">
    <name type="scientific">Heyndrickxia acidicola</name>
    <dbReference type="NCBI Taxonomy" id="209389"/>
    <lineage>
        <taxon>Bacteria</taxon>
        <taxon>Bacillati</taxon>
        <taxon>Bacillota</taxon>
        <taxon>Bacilli</taxon>
        <taxon>Bacillales</taxon>
        <taxon>Bacillaceae</taxon>
        <taxon>Heyndrickxia</taxon>
    </lineage>
</organism>
<reference evidence="3 4" key="1">
    <citation type="submission" date="2023-03" db="EMBL/GenBank/DDBJ databases">
        <title>Bacillus Genome Sequencing.</title>
        <authorList>
            <person name="Dunlap C."/>
        </authorList>
    </citation>
    <scope>NUCLEOTIDE SEQUENCE [LARGE SCALE GENOMIC DNA]</scope>
    <source>
        <strain evidence="3 4">B-23453</strain>
    </source>
</reference>
<name>A0ABU6MI08_9BACI</name>
<evidence type="ECO:0000313" key="3">
    <source>
        <dbReference type="EMBL" id="MED1204033.1"/>
    </source>
</evidence>
<accession>A0ABU6MI08</accession>
<feature type="compositionally biased region" description="Polar residues" evidence="1">
    <location>
        <begin position="177"/>
        <end position="207"/>
    </location>
</feature>